<proteinExistence type="predicted"/>
<dbReference type="Proteomes" id="UP000296049">
    <property type="component" value="Unassembled WGS sequence"/>
</dbReference>
<evidence type="ECO:0000313" key="1">
    <source>
        <dbReference type="EMBL" id="EOA94110.1"/>
    </source>
</evidence>
<keyword evidence="2" id="KW-1185">Reference proteome</keyword>
<reference evidence="2" key="1">
    <citation type="journal article" date="2013" name="Nat. Genet.">
        <title>The duck genome and transcriptome provide insight into an avian influenza virus reservoir species.</title>
        <authorList>
            <person name="Huang Y."/>
            <person name="Li Y."/>
            <person name="Burt D.W."/>
            <person name="Chen H."/>
            <person name="Zhang Y."/>
            <person name="Qian W."/>
            <person name="Kim H."/>
            <person name="Gan S."/>
            <person name="Zhao Y."/>
            <person name="Li J."/>
            <person name="Yi K."/>
            <person name="Feng H."/>
            <person name="Zhu P."/>
            <person name="Li B."/>
            <person name="Liu Q."/>
            <person name="Fairley S."/>
            <person name="Magor K.E."/>
            <person name="Du Z."/>
            <person name="Hu X."/>
            <person name="Goodman L."/>
            <person name="Tafer H."/>
            <person name="Vignal A."/>
            <person name="Lee T."/>
            <person name="Kim K.W."/>
            <person name="Sheng Z."/>
            <person name="An Y."/>
            <person name="Searle S."/>
            <person name="Herrero J."/>
            <person name="Groenen M.A."/>
            <person name="Crooijmans R.P."/>
            <person name="Faraut T."/>
            <person name="Cai Q."/>
            <person name="Webster R.G."/>
            <person name="Aldridge J.R."/>
            <person name="Warren W.C."/>
            <person name="Bartschat S."/>
            <person name="Kehr S."/>
            <person name="Marz M."/>
            <person name="Stadler P.F."/>
            <person name="Smith J."/>
            <person name="Kraus R.H."/>
            <person name="Zhao Y."/>
            <person name="Ren L."/>
            <person name="Fei J."/>
            <person name="Morisson M."/>
            <person name="Kaiser P."/>
            <person name="Griffin D.K."/>
            <person name="Rao M."/>
            <person name="Pitel F."/>
            <person name="Wang J."/>
            <person name="Li N."/>
        </authorList>
    </citation>
    <scope>NUCLEOTIDE SEQUENCE [LARGE SCALE GENOMIC DNA]</scope>
</reference>
<sequence>MAAAALLDIRSNSMSGALVAIGFSLNRVIEYIALRREHIGLLNPVCLWKITSHCGLFGRCSGSARTGVIAAKEKEALKQLRMGVYSFMALAEGYCPESRATLMDHVNCPSPCQCKVSQVILNYCWMQLRVVMNSLRSSKTMNLCSKCFAEKRNPHNEKDV</sequence>
<organism evidence="1 2">
    <name type="scientific">Anas platyrhynchos</name>
    <name type="common">Mallard</name>
    <name type="synonym">Anas boschas</name>
    <dbReference type="NCBI Taxonomy" id="8839"/>
    <lineage>
        <taxon>Eukaryota</taxon>
        <taxon>Metazoa</taxon>
        <taxon>Chordata</taxon>
        <taxon>Craniata</taxon>
        <taxon>Vertebrata</taxon>
        <taxon>Euteleostomi</taxon>
        <taxon>Archelosauria</taxon>
        <taxon>Archosauria</taxon>
        <taxon>Dinosauria</taxon>
        <taxon>Saurischia</taxon>
        <taxon>Theropoda</taxon>
        <taxon>Coelurosauria</taxon>
        <taxon>Aves</taxon>
        <taxon>Neognathae</taxon>
        <taxon>Galloanserae</taxon>
        <taxon>Anseriformes</taxon>
        <taxon>Anatidae</taxon>
        <taxon>Anatinae</taxon>
        <taxon>Anas</taxon>
    </lineage>
</organism>
<dbReference type="EMBL" id="KB745002">
    <property type="protein sequence ID" value="EOA94110.1"/>
    <property type="molecule type" value="Genomic_DNA"/>
</dbReference>
<gene>
    <name evidence="1" type="ORF">Anapl_16412</name>
</gene>
<name>R0JA39_ANAPL</name>
<protein>
    <submittedName>
        <fullName evidence="1">Uncharacterized protein</fullName>
    </submittedName>
</protein>
<dbReference type="AlphaFoldDB" id="R0JA39"/>
<evidence type="ECO:0000313" key="2">
    <source>
        <dbReference type="Proteomes" id="UP000296049"/>
    </source>
</evidence>
<accession>R0JA39</accession>